<dbReference type="GO" id="GO:0016757">
    <property type="term" value="F:glycosyltransferase activity"/>
    <property type="evidence" value="ECO:0007669"/>
    <property type="project" value="UniProtKB-UniRule"/>
</dbReference>
<evidence type="ECO:0000313" key="11">
    <source>
        <dbReference type="WBParaSite" id="OFLC_0000021201-mRNA-1"/>
    </source>
</evidence>
<reference evidence="11" key="2">
    <citation type="submission" date="2016-06" db="UniProtKB">
        <authorList>
            <consortium name="WormBaseParasite"/>
        </authorList>
    </citation>
    <scope>IDENTIFICATION</scope>
</reference>
<evidence type="ECO:0000256" key="5">
    <source>
        <dbReference type="ARBA" id="ARBA00022692"/>
    </source>
</evidence>
<gene>
    <name evidence="9" type="ORF">X798_00633</name>
</gene>
<accession>A0A183GYA3</accession>
<dbReference type="PANTHER" id="PTHR21461">
    <property type="entry name" value="GLYCOSYLTRANSFERASE FAMILY 92 PROTEIN"/>
    <property type="match status" value="1"/>
</dbReference>
<comment type="subcellular location">
    <subcellularLocation>
        <location evidence="1">Membrane</location>
        <topology evidence="1">Single-pass membrane protein</topology>
    </subcellularLocation>
</comment>
<reference evidence="9 10" key="1">
    <citation type="submission" date="2015-12" db="EMBL/GenBank/DDBJ databases">
        <title>Draft genome of the nematode, Onchocerca flexuosa.</title>
        <authorList>
            <person name="Mitreva M."/>
        </authorList>
    </citation>
    <scope>NUCLEOTIDE SEQUENCE [LARGE SCALE GENOMIC DNA]</scope>
    <source>
        <strain evidence="9">Red Deer</strain>
    </source>
</reference>
<dbReference type="EMBL" id="KZ269978">
    <property type="protein sequence ID" value="OZC12114.1"/>
    <property type="molecule type" value="Genomic_DNA"/>
</dbReference>
<evidence type="ECO:0000256" key="2">
    <source>
        <dbReference type="ARBA" id="ARBA00007647"/>
    </source>
</evidence>
<dbReference type="WBParaSite" id="OFLC_0000021201-mRNA-1">
    <property type="protein sequence ID" value="OFLC_0000021201-mRNA-1"/>
    <property type="gene ID" value="OFLC_0000021201"/>
</dbReference>
<evidence type="ECO:0000256" key="8">
    <source>
        <dbReference type="RuleBase" id="RU366017"/>
    </source>
</evidence>
<dbReference type="AlphaFoldDB" id="A0A183GYA3"/>
<dbReference type="GO" id="GO:0016020">
    <property type="term" value="C:membrane"/>
    <property type="evidence" value="ECO:0007669"/>
    <property type="project" value="UniProtKB-SubCell"/>
</dbReference>
<dbReference type="OrthoDB" id="2526284at2759"/>
<evidence type="ECO:0000256" key="7">
    <source>
        <dbReference type="ARBA" id="ARBA00023136"/>
    </source>
</evidence>
<name>A0A183GYA3_9BILA</name>
<dbReference type="Proteomes" id="UP000242913">
    <property type="component" value="Unassembled WGS sequence"/>
</dbReference>
<keyword evidence="4 8" id="KW-0808">Transferase</keyword>
<keyword evidence="5" id="KW-0812">Transmembrane</keyword>
<evidence type="ECO:0000313" key="9">
    <source>
        <dbReference type="EMBL" id="OZC12114.1"/>
    </source>
</evidence>
<protein>
    <recommendedName>
        <fullName evidence="8">Glycosyltransferase family 92 protein</fullName>
        <ecNumber evidence="8">2.4.1.-</ecNumber>
    </recommendedName>
</protein>
<dbReference type="InterPro" id="IPR008166">
    <property type="entry name" value="Glyco_transf_92"/>
</dbReference>
<keyword evidence="6" id="KW-1133">Transmembrane helix</keyword>
<dbReference type="GO" id="GO:0005737">
    <property type="term" value="C:cytoplasm"/>
    <property type="evidence" value="ECO:0007669"/>
    <property type="project" value="TreeGrafter"/>
</dbReference>
<evidence type="ECO:0000256" key="3">
    <source>
        <dbReference type="ARBA" id="ARBA00022676"/>
    </source>
</evidence>
<keyword evidence="7" id="KW-0472">Membrane</keyword>
<comment type="similarity">
    <text evidence="2 8">Belongs to the glycosyltransferase 92 family.</text>
</comment>
<dbReference type="EC" id="2.4.1.-" evidence="8"/>
<evidence type="ECO:0000256" key="4">
    <source>
        <dbReference type="ARBA" id="ARBA00022679"/>
    </source>
</evidence>
<keyword evidence="3 8" id="KW-0328">Glycosyltransferase</keyword>
<sequence length="395" mass="46457">MRLLGKLQLILITVFLLVCLKLYDFFMISRDVRLETKFIRNTHPKPQFSKLTDNLLIFSSFVDTRNGNMGFPFFRIIAVMRFRHYKYYCVFKNQQTHAQIYAMAENHGRLYGAYILNCRIPDRIIITTVKITLTDGNDKLDIVPTYYITAGSPNSLAAFTYNYTICLPFLYGHFYSAKYIIEMIEMYKVLGVQQITVYTTKRNLYSDVQKVLNYYEAESILDVIDFELPIVDVWNHAQLVFINDCLYRNIGRAKFVSFQDWDEIIIPSRNIDLTSLFQNIFNASIASYQISTMYIHYNPNYPFLINSVQARSERLDKEFTKCVLQPRMVFEQGIHHTSRVIQDHYLTLKLQSSKAVLHHYVKYTDTQTYPVNTIPSRYGKILLRNCDVVLKKIFV</sequence>
<evidence type="ECO:0000313" key="10">
    <source>
        <dbReference type="Proteomes" id="UP000242913"/>
    </source>
</evidence>
<evidence type="ECO:0000256" key="6">
    <source>
        <dbReference type="ARBA" id="ARBA00022989"/>
    </source>
</evidence>
<organism evidence="11">
    <name type="scientific">Onchocerca flexuosa</name>
    <dbReference type="NCBI Taxonomy" id="387005"/>
    <lineage>
        <taxon>Eukaryota</taxon>
        <taxon>Metazoa</taxon>
        <taxon>Ecdysozoa</taxon>
        <taxon>Nematoda</taxon>
        <taxon>Chromadorea</taxon>
        <taxon>Rhabditida</taxon>
        <taxon>Spirurina</taxon>
        <taxon>Spiruromorpha</taxon>
        <taxon>Filarioidea</taxon>
        <taxon>Onchocercidae</taxon>
        <taxon>Onchocerca</taxon>
    </lineage>
</organism>
<dbReference type="PANTHER" id="PTHR21461:SF87">
    <property type="entry name" value="GH12965P"/>
    <property type="match status" value="1"/>
</dbReference>
<proteinExistence type="inferred from homology"/>
<dbReference type="Pfam" id="PF01697">
    <property type="entry name" value="Glyco_transf_92"/>
    <property type="match status" value="1"/>
</dbReference>
<evidence type="ECO:0000256" key="1">
    <source>
        <dbReference type="ARBA" id="ARBA00004167"/>
    </source>
</evidence>
<keyword evidence="10" id="KW-1185">Reference proteome</keyword>